<feature type="compositionally biased region" description="Polar residues" evidence="2">
    <location>
        <begin position="1935"/>
        <end position="1944"/>
    </location>
</feature>
<dbReference type="Pfam" id="PF15717">
    <property type="entry name" value="PCM1_C"/>
    <property type="match status" value="1"/>
</dbReference>
<dbReference type="InterPro" id="IPR031446">
    <property type="entry name" value="PCM1_C"/>
</dbReference>
<evidence type="ECO:0000256" key="2">
    <source>
        <dbReference type="SAM" id="MobiDB-lite"/>
    </source>
</evidence>
<feature type="region of interest" description="Disordered" evidence="2">
    <location>
        <begin position="1"/>
        <end position="85"/>
    </location>
</feature>
<feature type="domain" description="Pericentriolar material 1 protein C-terminal" evidence="3">
    <location>
        <begin position="1379"/>
        <end position="2009"/>
    </location>
</feature>
<gene>
    <name evidence="5" type="primary">PCM1</name>
</gene>
<proteinExistence type="predicted"/>
<feature type="compositionally biased region" description="Basic and acidic residues" evidence="2">
    <location>
        <begin position="1730"/>
        <end position="1755"/>
    </location>
</feature>
<feature type="region of interest" description="Disordered" evidence="2">
    <location>
        <begin position="354"/>
        <end position="390"/>
    </location>
</feature>
<dbReference type="RefSeq" id="XP_011363560.1">
    <property type="nucleotide sequence ID" value="XM_011365258.2"/>
</dbReference>
<dbReference type="PANTHER" id="PTHR14164">
    <property type="entry name" value="PERICENTRIOLAR MATERIAL 1-RELATED"/>
    <property type="match status" value="1"/>
</dbReference>
<dbReference type="GeneID" id="105295541"/>
<feature type="region of interest" description="Disordered" evidence="2">
    <location>
        <begin position="621"/>
        <end position="658"/>
    </location>
</feature>
<dbReference type="InterPro" id="IPR024138">
    <property type="entry name" value="Pericentriolar_Pcm1"/>
</dbReference>
<keyword evidence="1" id="KW-0175">Coiled coil</keyword>
<feature type="compositionally biased region" description="Polar residues" evidence="2">
    <location>
        <begin position="369"/>
        <end position="386"/>
    </location>
</feature>
<protein>
    <submittedName>
        <fullName evidence="5">Pericentriolar material 1 protein isoform X29</fullName>
    </submittedName>
</protein>
<dbReference type="OrthoDB" id="2125770at2759"/>
<dbReference type="GO" id="GO:0036064">
    <property type="term" value="C:ciliary basal body"/>
    <property type="evidence" value="ECO:0007669"/>
    <property type="project" value="TreeGrafter"/>
</dbReference>
<dbReference type="CTD" id="5108"/>
<feature type="coiled-coil region" evidence="1">
    <location>
        <begin position="739"/>
        <end position="776"/>
    </location>
</feature>
<dbReference type="Proteomes" id="UP000515202">
    <property type="component" value="Unplaced"/>
</dbReference>
<name>A0A6P3QI49_PTEVA</name>
<feature type="region of interest" description="Disordered" evidence="2">
    <location>
        <begin position="111"/>
        <end position="142"/>
    </location>
</feature>
<sequence length="2036" mass="229721">MATGGGPFEEGMNDQDLPNWSNESVDDRLNNMDWGGQQKKANRSSEKNKKKFGVESDKRVTNDISPESSPGVGRRRTKTPHTFPHSRYMTQMSVPEQAELEKLKQRINFSDLDQRSIGSDSQGRATAANNKRQLSENRKSFNFLPMQINTNKSKDAAAGPQKREVIGSAQCKELFASALSNDLLQNCQVSEEDGRGEPAMESSQIVSRLVQIRDYITKASSMREDLVEKNERSANVERLTHLIDHLKEQEKSYMKFLQKILARDPQQEPMEEIENLKKQHDLLKRMLQQQEQLRALQGRQAALLALQHKAEQAIAVMDDSAVAETSGSLSGVSITSELNEELNDLIQRFHNQLRDSQSPAVPDNRRQAESLSLTREVSQSRNSSVSEHLPDEKVQLFSKMRVLQEKKQKMDKLLGELHTLRDQHLNNSSFVPSSASPQRSMDQRSITSAPSASVGLAPVVNGESSGLTSSVPYPAASLVSQNESENEGHLNPTEKLQKLNEVRKRLNELRELVHYYEQTSDMMTDAVNENTKDEETEESEYDSEHENSEPVTNIRNPQVAATWNEVNSNSNAQCVSNNRDGRSINSNCEINNRSAANIRALNVPPLADCRYNREGEQGIHVAQGEDEEEEEEEAEDEGVSGASLSSHRSSVVDEAPEDAEFEQKINRLMAAKQKLRQLQDLVAMVQDDDVADQGVISASTSNVDDFYPAEEDTKQNANNTRGNANKIQKDAGVNEKAREKFYEAKLQQQQRELKQLQEERKKLIKIQEKIQALQKACPDLQLSATSAGNCPTKIYMPAVTSTPTVNENVTNASKSVFEPEDPSIVDNELWSEMQRHEMLREELRQRRKQLEALMAEHQRRQGLAETASPVAVSLRSEGSENLCTPQQSRTEKTMATWGGSTQCALDEEGDEDGYLSEGVVRTDEEEEEEEQDASSNDNFSMYPPNSMNHNSYRLKETKNRWKNSRPFSADGNYRPLAKTRQQNISMQRQENLRWVSELSYVEEKEQWQEQISQLKKQLDFSVSICQTLMQDQQTLSCLLQTLLTGPYSVMPSNVGSPQVHLIMHQLNQCYAQLTWQQNNVQRLKQMLSELTRQQNQHPEKPGSKERGSNASHPSSPSLFCPFTFPTQPVNLFNLPGFTNFSSFAPGMNFSPLFPSNFGDFSQNISTPTEQQQPLAQNSSGKTEYMAFPKPFESSSSIGPEKQRNQKQSEEEVENSRTPWLYAQEGEVEKPFIKTGFTVSVEKTTNSNRKNQLDTNRRRHFDDESLESFSSMPDPVDPTTVTKTFKTRKASAQASLASKDKTPKSKSKKRHSSQLKSRVKNIGYESASLSSTCEPCKSRNRHSAQTEEPVQAKVFSRKNHEQLEKIIKCSRSTEISSETGSDFSMFEALRDTIYSEVAMLISQNESRPHFLIELFHELQLLNTDYLRQRALYALQDIVSRHISENHEKEGENVKSVNSGTWIASNSELTPSESLVTTDDETFEKNFERETHKISEQNDADNASVLSVSSNFEPFATDDLGNTVIHLDQALARMREYERIKTEAENNTNVRCTCRILDEDAAAATTAVNNLEETPIVENHSSQQPISEISTVPCPRIDTQQLDRQIKAIMKEVIPFLKEHMDEVCSSQLLTSVRRMVLTLTQQNDESKEFVKFFHKQLGSILQDSLAKFAGRKLKDCGEDLLVEISEVLFNELAFFKLMQDLDNNSMTAKQRCKRKMEAAGVIQSYAKEAKRILEGDHSSPDREIDCKDKDKDETETVKQTQTSEEYDGDGPKYVKSDVSDQEEDEESEECPVSINLSKAETQALNNYGSGEDENEDEEIEEFEEGPVDVQTSLQANTETTEENEHDDQALQQDFEKSAESKTVPSEQEPPTNKDNQDSTPVKPCYLNILENEQPLNSTVQKDLLTTIDSSEQPNTLPLPLTEIETLVPKVKEVKSAQETPESSLAGSPDTESPVLVNDYEAESGNISQKSDEEDFVKVEDLPLKLTIYSEADLRKKMVEEEQKNHLSGEILCEMQTEELAGNSQTLKEPETVGAQST</sequence>
<feature type="compositionally biased region" description="Basic and acidic residues" evidence="2">
    <location>
        <begin position="1097"/>
        <end position="1107"/>
    </location>
</feature>
<feature type="compositionally biased region" description="Polar residues" evidence="2">
    <location>
        <begin position="1859"/>
        <end position="1878"/>
    </location>
</feature>
<evidence type="ECO:0000256" key="1">
    <source>
        <dbReference type="SAM" id="Coils"/>
    </source>
</evidence>
<feature type="compositionally biased region" description="Polar residues" evidence="2">
    <location>
        <begin position="715"/>
        <end position="726"/>
    </location>
</feature>
<feature type="region of interest" description="Disordered" evidence="2">
    <location>
        <begin position="712"/>
        <end position="732"/>
    </location>
</feature>
<feature type="compositionally biased region" description="Acidic residues" evidence="2">
    <location>
        <begin position="923"/>
        <end position="932"/>
    </location>
</feature>
<dbReference type="GO" id="GO:0034451">
    <property type="term" value="C:centriolar satellite"/>
    <property type="evidence" value="ECO:0007669"/>
    <property type="project" value="TreeGrafter"/>
</dbReference>
<feature type="region of interest" description="Disordered" evidence="2">
    <location>
        <begin position="1091"/>
        <end position="1115"/>
    </location>
</feature>
<dbReference type="GO" id="GO:0071539">
    <property type="term" value="P:protein localization to centrosome"/>
    <property type="evidence" value="ECO:0007669"/>
    <property type="project" value="InterPro"/>
</dbReference>
<feature type="compositionally biased region" description="Basic and acidic residues" evidence="2">
    <location>
        <begin position="1768"/>
        <end position="1777"/>
    </location>
</feature>
<feature type="coiled-coil region" evidence="1">
    <location>
        <begin position="833"/>
        <end position="860"/>
    </location>
</feature>
<feature type="region of interest" description="Disordered" evidence="2">
    <location>
        <begin position="529"/>
        <end position="553"/>
    </location>
</feature>
<reference evidence="5" key="1">
    <citation type="submission" date="2025-08" db="UniProtKB">
        <authorList>
            <consortium name="RefSeq"/>
        </authorList>
    </citation>
    <scope>IDENTIFICATION</scope>
    <source>
        <tissue evidence="5">Kidney</tissue>
    </source>
</reference>
<feature type="region of interest" description="Disordered" evidence="2">
    <location>
        <begin position="1242"/>
        <end position="1350"/>
    </location>
</feature>
<organism evidence="4 5">
    <name type="scientific">Pteropus vampyrus</name>
    <name type="common">Large flying fox</name>
    <dbReference type="NCBI Taxonomy" id="132908"/>
    <lineage>
        <taxon>Eukaryota</taxon>
        <taxon>Metazoa</taxon>
        <taxon>Chordata</taxon>
        <taxon>Craniata</taxon>
        <taxon>Vertebrata</taxon>
        <taxon>Euteleostomi</taxon>
        <taxon>Mammalia</taxon>
        <taxon>Eutheria</taxon>
        <taxon>Laurasiatheria</taxon>
        <taxon>Chiroptera</taxon>
        <taxon>Yinpterochiroptera</taxon>
        <taxon>Pteropodoidea</taxon>
        <taxon>Pteropodidae</taxon>
        <taxon>Pteropodinae</taxon>
        <taxon>Pteropus</taxon>
    </lineage>
</organism>
<feature type="region of interest" description="Disordered" evidence="2">
    <location>
        <begin position="1730"/>
        <end position="1893"/>
    </location>
</feature>
<dbReference type="GO" id="GO:1905515">
    <property type="term" value="P:non-motile cilium assembly"/>
    <property type="evidence" value="ECO:0007669"/>
    <property type="project" value="TreeGrafter"/>
</dbReference>
<feature type="coiled-coil region" evidence="1">
    <location>
        <begin position="658"/>
        <end position="688"/>
    </location>
</feature>
<feature type="region of interest" description="Disordered" evidence="2">
    <location>
        <begin position="425"/>
        <end position="451"/>
    </location>
</feature>
<feature type="compositionally biased region" description="Polar residues" evidence="2">
    <location>
        <begin position="1160"/>
        <end position="1181"/>
    </location>
</feature>
<dbReference type="PANTHER" id="PTHR14164:SF12">
    <property type="entry name" value="PERICENTRIOLAR MATERIAL 1 PROTEIN"/>
    <property type="match status" value="1"/>
</dbReference>
<accession>A0A6P3QI49</accession>
<dbReference type="GO" id="GO:0034454">
    <property type="term" value="P:microtubule anchoring at centrosome"/>
    <property type="evidence" value="ECO:0007669"/>
    <property type="project" value="InterPro"/>
</dbReference>
<feature type="compositionally biased region" description="Acidic residues" evidence="2">
    <location>
        <begin position="1778"/>
        <end position="1788"/>
    </location>
</feature>
<feature type="region of interest" description="Disordered" evidence="2">
    <location>
        <begin position="1930"/>
        <end position="1953"/>
    </location>
</feature>
<feature type="compositionally biased region" description="Basic and acidic residues" evidence="2">
    <location>
        <begin position="1200"/>
        <end position="1209"/>
    </location>
</feature>
<feature type="compositionally biased region" description="Polar residues" evidence="2">
    <location>
        <begin position="116"/>
        <end position="132"/>
    </location>
</feature>
<feature type="compositionally biased region" description="Acidic residues" evidence="2">
    <location>
        <begin position="532"/>
        <end position="541"/>
    </location>
</feature>
<feature type="compositionally biased region" description="Acidic residues" evidence="2">
    <location>
        <begin position="1809"/>
        <end position="1825"/>
    </location>
</feature>
<feature type="compositionally biased region" description="Polar residues" evidence="2">
    <location>
        <begin position="933"/>
        <end position="951"/>
    </location>
</feature>
<feature type="region of interest" description="Disordered" evidence="2">
    <location>
        <begin position="919"/>
        <end position="951"/>
    </location>
</feature>
<feature type="compositionally biased region" description="Basic residues" evidence="2">
    <location>
        <begin position="1303"/>
        <end position="1318"/>
    </location>
</feature>
<feature type="compositionally biased region" description="Basic and acidic residues" evidence="2">
    <location>
        <begin position="43"/>
        <end position="61"/>
    </location>
</feature>
<feature type="compositionally biased region" description="Basic and acidic residues" evidence="2">
    <location>
        <begin position="1250"/>
        <end position="1262"/>
    </location>
</feature>
<feature type="compositionally biased region" description="Polar residues" evidence="2">
    <location>
        <begin position="1793"/>
        <end position="1807"/>
    </location>
</feature>
<keyword evidence="4" id="KW-1185">Reference proteome</keyword>
<feature type="compositionally biased region" description="Acidic residues" evidence="2">
    <location>
        <begin position="624"/>
        <end position="638"/>
    </location>
</feature>
<evidence type="ECO:0000313" key="4">
    <source>
        <dbReference type="Proteomes" id="UP000515202"/>
    </source>
</evidence>
<evidence type="ECO:0000259" key="3">
    <source>
        <dbReference type="Pfam" id="PF15717"/>
    </source>
</evidence>
<evidence type="ECO:0000313" key="5">
    <source>
        <dbReference type="RefSeq" id="XP_011363560.1"/>
    </source>
</evidence>
<feature type="region of interest" description="Disordered" evidence="2">
    <location>
        <begin position="1160"/>
        <end position="1221"/>
    </location>
</feature>